<keyword evidence="3 5" id="KW-1005">Bacterial flagellum biogenesis</keyword>
<evidence type="ECO:0000313" key="16">
    <source>
        <dbReference type="EMBL" id="XDJ63822.1"/>
    </source>
</evidence>
<evidence type="ECO:0000313" key="18">
    <source>
        <dbReference type="EMBL" id="XDJ68432.1"/>
    </source>
</evidence>
<dbReference type="EMBL" id="CP158259">
    <property type="protein sequence ID" value="XDJ61560.1"/>
    <property type="molecule type" value="Genomic_DNA"/>
</dbReference>
<proteinExistence type="inferred from homology"/>
<dbReference type="EMBL" id="CP158258">
    <property type="protein sequence ID" value="XDJ57727.1"/>
    <property type="molecule type" value="Genomic_DNA"/>
</dbReference>
<evidence type="ECO:0000313" key="14">
    <source>
        <dbReference type="EMBL" id="XDJ57727.1"/>
    </source>
</evidence>
<dbReference type="EMBL" id="CP158266">
    <property type="protein sequence ID" value="XDJ82931.1"/>
    <property type="molecule type" value="Genomic_DNA"/>
</dbReference>
<evidence type="ECO:0000313" key="29">
    <source>
        <dbReference type="EMBL" id="XDJ99378.1"/>
    </source>
</evidence>
<dbReference type="KEGG" id="cgin:ABRZ00_10680"/>
<evidence type="ECO:0000313" key="24">
    <source>
        <dbReference type="EMBL" id="XDJ85523.1"/>
    </source>
</evidence>
<dbReference type="Pfam" id="PF13860">
    <property type="entry name" value="FlgD_ig"/>
    <property type="match status" value="1"/>
</dbReference>
<dbReference type="EMBL" id="CP158257">
    <property type="protein sequence ID" value="XDJ55004.1"/>
    <property type="molecule type" value="Genomic_DNA"/>
</dbReference>
<dbReference type="Pfam" id="PF03963">
    <property type="entry name" value="FlgD"/>
    <property type="match status" value="1"/>
</dbReference>
<evidence type="ECO:0000313" key="10">
    <source>
        <dbReference type="EMBL" id="XDJ46453.1"/>
    </source>
</evidence>
<dbReference type="EMBL" id="CP158252">
    <property type="protein sequence ID" value="XDJ41281.1"/>
    <property type="molecule type" value="Genomic_DNA"/>
</dbReference>
<dbReference type="EMBL" id="CP158261">
    <property type="protein sequence ID" value="XDJ66946.1"/>
    <property type="molecule type" value="Genomic_DNA"/>
</dbReference>
<evidence type="ECO:0000313" key="15">
    <source>
        <dbReference type="EMBL" id="XDJ61560.1"/>
    </source>
</evidence>
<evidence type="ECO:0000313" key="17">
    <source>
        <dbReference type="EMBL" id="XDJ66946.1"/>
    </source>
</evidence>
<dbReference type="Gene3D" id="2.60.40.4070">
    <property type="match status" value="1"/>
</dbReference>
<evidence type="ECO:0000313" key="9">
    <source>
        <dbReference type="EMBL" id="XDJ45773.1"/>
    </source>
</evidence>
<evidence type="ECO:0000313" key="12">
    <source>
        <dbReference type="EMBL" id="XDJ52451.1"/>
    </source>
</evidence>
<evidence type="ECO:0000313" key="28">
    <source>
        <dbReference type="EMBL" id="XDJ96731.1"/>
    </source>
</evidence>
<gene>
    <name evidence="14" type="ORF">ABRY90_10695</name>
    <name evidence="17" type="ORF">ABRY91_02615</name>
    <name evidence="15" type="ORF">ABRY92_02770</name>
    <name evidence="18" type="ORF">ABRY94_10040</name>
    <name evidence="27" type="ORF">ABRY95_11700</name>
    <name evidence="23" type="ORF">ABRY96_01510</name>
    <name evidence="20" type="ORF">ABRY97_02820</name>
    <name evidence="25" type="ORF">ABRY98_02300</name>
    <name evidence="8" type="ORF">ABRY99_10000</name>
    <name evidence="13" type="ORF">ABRZ00_10680</name>
    <name evidence="12" type="ORF">ABRZ01_10990</name>
    <name evidence="9" type="ORF">ABRZ02_05685</name>
    <name evidence="16" type="ORF">ABRZ03_00245</name>
    <name evidence="10" type="ORF">ABRZ04_08850</name>
    <name evidence="28" type="ORF">ABRZ05_03185</name>
    <name evidence="19" type="ORF">ABRZ06_04890</name>
    <name evidence="22" type="ORF">ABRZ07_10355</name>
    <name evidence="24" type="ORF">ABRZ08_01320</name>
    <name evidence="11" type="ORF">ABRZ09_13565</name>
    <name evidence="21" type="ORF">ABRZ10_04850</name>
    <name evidence="29" type="ORF">ABRZ11_02845</name>
    <name evidence="26" type="ORF">ABRZ12_08935</name>
</gene>
<comment type="function">
    <text evidence="4 5">Required for flagellar hook formation. May act as a scaffolding protein.</text>
</comment>
<evidence type="ECO:0000313" key="22">
    <source>
        <dbReference type="EMBL" id="XDJ79295.1"/>
    </source>
</evidence>
<dbReference type="RefSeq" id="WP_368639270.1">
    <property type="nucleotide sequence ID" value="NZ_CP158252.1"/>
</dbReference>
<evidence type="ECO:0000313" key="23">
    <source>
        <dbReference type="EMBL" id="XDJ82931.1"/>
    </source>
</evidence>
<dbReference type="EMBL" id="CP158270">
    <property type="protein sequence ID" value="XDJ89795.1"/>
    <property type="molecule type" value="Genomic_DNA"/>
</dbReference>
<reference evidence="14" key="1">
    <citation type="submission" date="2024-05" db="EMBL/GenBank/DDBJ databases">
        <authorList>
            <person name="Luo Y.-C."/>
            <person name="Nicholds J."/>
            <person name="Mortimer T."/>
            <person name="Maboni G."/>
        </authorList>
    </citation>
    <scope>NUCLEOTIDE SEQUENCE</scope>
    <source>
        <strain evidence="28">124370</strain>
        <strain evidence="29">124566</strain>
        <strain evidence="27">124953</strain>
        <strain evidence="26">130308</strain>
        <strain evidence="25">130416</strain>
        <strain evidence="24">140124</strain>
        <strain evidence="22">141555</strain>
        <strain evidence="23">143751</strain>
        <strain evidence="21">143769</strain>
        <strain evidence="20">143811</strain>
        <strain evidence="19">143936</strain>
        <strain evidence="18">144863</strain>
        <strain evidence="17">145849</strain>
        <strain evidence="16">145850</strain>
        <strain evidence="15">145852</strain>
        <strain evidence="14">148131</strain>
        <strain evidence="13">150221</strain>
        <strain evidence="12">150964</strain>
        <strain evidence="11">151108</strain>
        <strain evidence="10">151836</strain>
        <strain evidence="9">153271</strain>
        <strain evidence="8">153920</strain>
    </source>
</reference>
<dbReference type="EMBL" id="CP158265">
    <property type="protein sequence ID" value="XDJ78128.1"/>
    <property type="molecule type" value="Genomic_DNA"/>
</dbReference>
<evidence type="ECO:0000313" key="25">
    <source>
        <dbReference type="EMBL" id="XDJ88421.1"/>
    </source>
</evidence>
<dbReference type="EMBL" id="CP158264">
    <property type="protein sequence ID" value="XDJ75106.1"/>
    <property type="molecule type" value="Genomic_DNA"/>
</dbReference>
<evidence type="ECO:0000313" key="26">
    <source>
        <dbReference type="EMBL" id="XDJ89795.1"/>
    </source>
</evidence>
<comment type="similarity">
    <text evidence="1 5">Belongs to the FlgD family.</text>
</comment>
<dbReference type="EMBL" id="CP158269">
    <property type="protein sequence ID" value="XDJ88421.1"/>
    <property type="molecule type" value="Genomic_DNA"/>
</dbReference>
<evidence type="ECO:0000313" key="20">
    <source>
        <dbReference type="EMBL" id="XDJ75106.1"/>
    </source>
</evidence>
<dbReference type="Gene3D" id="2.30.30.910">
    <property type="match status" value="1"/>
</dbReference>
<evidence type="ECO:0000256" key="2">
    <source>
        <dbReference type="ARBA" id="ARBA00016013"/>
    </source>
</evidence>
<dbReference type="EMBL" id="CP158267">
    <property type="protein sequence ID" value="XDJ79295.1"/>
    <property type="molecule type" value="Genomic_DNA"/>
</dbReference>
<dbReference type="Pfam" id="PF13861">
    <property type="entry name" value="FLgD_tudor"/>
    <property type="match status" value="1"/>
</dbReference>
<organism evidence="14">
    <name type="scientific">Castellaniella ginsengisoli</name>
    <dbReference type="NCBI Taxonomy" id="546114"/>
    <lineage>
        <taxon>Bacteria</taxon>
        <taxon>Pseudomonadati</taxon>
        <taxon>Pseudomonadota</taxon>
        <taxon>Betaproteobacteria</taxon>
        <taxon>Burkholderiales</taxon>
        <taxon>Alcaligenaceae</taxon>
        <taxon>Castellaniella</taxon>
    </lineage>
</organism>
<dbReference type="EMBL" id="CP158263">
    <property type="protein sequence ID" value="XDJ72824.1"/>
    <property type="molecule type" value="Genomic_DNA"/>
</dbReference>
<evidence type="ECO:0000313" key="21">
    <source>
        <dbReference type="EMBL" id="XDJ78128.1"/>
    </source>
</evidence>
<dbReference type="GO" id="GO:0044781">
    <property type="term" value="P:bacterial-type flagellum organization"/>
    <property type="evidence" value="ECO:0007669"/>
    <property type="project" value="UniProtKB-UniRule"/>
</dbReference>
<dbReference type="EMBL" id="CP158255">
    <property type="protein sequence ID" value="XDJ50212.1"/>
    <property type="molecule type" value="Genomic_DNA"/>
</dbReference>
<evidence type="ECO:0000313" key="27">
    <source>
        <dbReference type="EMBL" id="XDJ93028.1"/>
    </source>
</evidence>
<evidence type="ECO:0000259" key="6">
    <source>
        <dbReference type="Pfam" id="PF13860"/>
    </source>
</evidence>
<evidence type="ECO:0000259" key="7">
    <source>
        <dbReference type="Pfam" id="PF13861"/>
    </source>
</evidence>
<evidence type="ECO:0000256" key="1">
    <source>
        <dbReference type="ARBA" id="ARBA00010577"/>
    </source>
</evidence>
<dbReference type="EMBL" id="CP158262">
    <property type="protein sequence ID" value="XDJ68432.1"/>
    <property type="molecule type" value="Genomic_DNA"/>
</dbReference>
<evidence type="ECO:0000256" key="5">
    <source>
        <dbReference type="RuleBase" id="RU362076"/>
    </source>
</evidence>
<dbReference type="EMBL" id="CP158271">
    <property type="protein sequence ID" value="XDJ93028.1"/>
    <property type="molecule type" value="Genomic_DNA"/>
</dbReference>
<dbReference type="AlphaFoldDB" id="A0AB39DU68"/>
<dbReference type="EMBL" id="CP158260">
    <property type="protein sequence ID" value="XDJ63822.1"/>
    <property type="molecule type" value="Genomic_DNA"/>
</dbReference>
<accession>A0AB39DU68</accession>
<keyword evidence="14" id="KW-0282">Flagellum</keyword>
<protein>
    <recommendedName>
        <fullName evidence="2 5">Basal-body rod modification protein FlgD</fullName>
    </recommendedName>
</protein>
<dbReference type="GeneID" id="93068004"/>
<dbReference type="InterPro" id="IPR025963">
    <property type="entry name" value="FLgD_Tudor"/>
</dbReference>
<evidence type="ECO:0000313" key="11">
    <source>
        <dbReference type="EMBL" id="XDJ50212.1"/>
    </source>
</evidence>
<sequence>MSTVNDVYGSNAASALANAQTKNLMGDTQDRFLTLLVTQLQNQDPLNPMDNAEVTSQIAQLSMVNGIQGLNNTLLALSGQMDMSQSLQAAGLIGKDVLYPGEKISLGSNPDTGAKTATAFGIDLMSDAAKTKVSILDSTGKVVREYEYEAQGAGIYPLSWDGLDAAGAPAPDGAYTVQVAASDADGKPVSAEALTAGHINSIAYTSEGLKLNLALGQKISLLDIRQVM</sequence>
<dbReference type="EMBL" id="CP158272">
    <property type="protein sequence ID" value="XDJ99378.1"/>
    <property type="molecule type" value="Genomic_DNA"/>
</dbReference>
<keyword evidence="14" id="KW-0969">Cilium</keyword>
<evidence type="ECO:0000313" key="19">
    <source>
        <dbReference type="EMBL" id="XDJ72824.1"/>
    </source>
</evidence>
<dbReference type="EMBL" id="CP158253">
    <property type="protein sequence ID" value="XDJ45773.1"/>
    <property type="molecule type" value="Genomic_DNA"/>
</dbReference>
<evidence type="ECO:0000256" key="3">
    <source>
        <dbReference type="ARBA" id="ARBA00022795"/>
    </source>
</evidence>
<dbReference type="EMBL" id="CP158254">
    <property type="protein sequence ID" value="XDJ46453.1"/>
    <property type="molecule type" value="Genomic_DNA"/>
</dbReference>
<dbReference type="EMBL" id="CP158256">
    <property type="protein sequence ID" value="XDJ52451.1"/>
    <property type="molecule type" value="Genomic_DNA"/>
</dbReference>
<keyword evidence="14" id="KW-0966">Cell projection</keyword>
<dbReference type="InterPro" id="IPR005648">
    <property type="entry name" value="FlgD"/>
</dbReference>
<dbReference type="EMBL" id="CP158273">
    <property type="protein sequence ID" value="XDJ96731.1"/>
    <property type="molecule type" value="Genomic_DNA"/>
</dbReference>
<dbReference type="EMBL" id="CP158268">
    <property type="protein sequence ID" value="XDJ85523.1"/>
    <property type="molecule type" value="Genomic_DNA"/>
</dbReference>
<name>A0AB39DU68_9BURK</name>
<dbReference type="InterPro" id="IPR025965">
    <property type="entry name" value="FlgD/Vpr_Ig-like"/>
</dbReference>
<evidence type="ECO:0000313" key="8">
    <source>
        <dbReference type="EMBL" id="XDJ41281.1"/>
    </source>
</evidence>
<feature type="domain" description="FlgD/Vpr Ig-like" evidence="6">
    <location>
        <begin position="114"/>
        <end position="184"/>
    </location>
</feature>
<evidence type="ECO:0000313" key="13">
    <source>
        <dbReference type="EMBL" id="XDJ55004.1"/>
    </source>
</evidence>
<feature type="domain" description="FlgD Tudor-like" evidence="7">
    <location>
        <begin position="84"/>
        <end position="225"/>
    </location>
</feature>
<evidence type="ECO:0000256" key="4">
    <source>
        <dbReference type="ARBA" id="ARBA00024746"/>
    </source>
</evidence>